<dbReference type="GO" id="GO:0005634">
    <property type="term" value="C:nucleus"/>
    <property type="evidence" value="ECO:0007669"/>
    <property type="project" value="UniProtKB-SubCell"/>
</dbReference>
<dbReference type="SUPFAM" id="SSF55785">
    <property type="entry name" value="PYP-like sensor domain (PAS domain)"/>
    <property type="match status" value="1"/>
</dbReference>
<evidence type="ECO:0000256" key="1">
    <source>
        <dbReference type="ARBA" id="ARBA00004123"/>
    </source>
</evidence>
<dbReference type="PANTHER" id="PTHR23043:SF36">
    <property type="entry name" value="PROTEIN SINGLE-MINDED"/>
    <property type="match status" value="1"/>
</dbReference>
<keyword evidence="2" id="KW-0805">Transcription regulation</keyword>
<evidence type="ECO:0000256" key="4">
    <source>
        <dbReference type="ARBA" id="ARBA00023163"/>
    </source>
</evidence>
<evidence type="ECO:0000256" key="3">
    <source>
        <dbReference type="ARBA" id="ARBA00023125"/>
    </source>
</evidence>
<keyword evidence="3" id="KW-0238">DNA-binding</keyword>
<evidence type="ECO:0000256" key="2">
    <source>
        <dbReference type="ARBA" id="ARBA00023015"/>
    </source>
</evidence>
<dbReference type="InterPro" id="IPR013655">
    <property type="entry name" value="PAS_fold_3"/>
</dbReference>
<dbReference type="GO" id="GO:0000981">
    <property type="term" value="F:DNA-binding transcription factor activity, RNA polymerase II-specific"/>
    <property type="evidence" value="ECO:0007669"/>
    <property type="project" value="TreeGrafter"/>
</dbReference>
<dbReference type="PANTHER" id="PTHR23043">
    <property type="entry name" value="HYPOXIA-INDUCIBLE FACTOR 1 ALPHA"/>
    <property type="match status" value="1"/>
</dbReference>
<evidence type="ECO:0000313" key="7">
    <source>
        <dbReference type="EMBL" id="CAB0001611.1"/>
    </source>
</evidence>
<evidence type="ECO:0000313" key="8">
    <source>
        <dbReference type="Proteomes" id="UP000479000"/>
    </source>
</evidence>
<comment type="subcellular location">
    <subcellularLocation>
        <location evidence="1">Nucleus</location>
    </subcellularLocation>
</comment>
<sequence length="327" mass="35973">MQVIHCSGYLKVKQYPLDGGGYDTCYQNVGLVATGHSLPPSAITEIKLHSNMFMFRASLDLKLIFLDARVSQLTGYEPQDLIEKTLYHYIHSSDMMHMRYSHTVQKKLQQRWRHEQVVSMYQHEKETRPSYCPELTWYTHLSSEPEDKDFALLLNGNDERNGEVSSTTTGSCRNVGGAPVNGGGGLVEQPSDHQQVPAAPIAVPAPSPCITQAHLPPNYSLAQQQAQHQQDVYLGGGGYHSTSEAYADSPLVYTPPDVYYSNASAVAPSALGYMPEGGCLGRPYSSSSCSSGEDPPSCSYAPHHSNTPPTYTSVIVDSQHYVNEFVH</sequence>
<dbReference type="CDD" id="cd00130">
    <property type="entry name" value="PAS"/>
    <property type="match status" value="1"/>
</dbReference>
<dbReference type="AlphaFoldDB" id="A0A6H5GHU5"/>
<name>A0A6H5GHU5_9HEMI</name>
<evidence type="ECO:0000256" key="5">
    <source>
        <dbReference type="ARBA" id="ARBA00023242"/>
    </source>
</evidence>
<feature type="domain" description="PAS" evidence="6">
    <location>
        <begin position="54"/>
        <end position="111"/>
    </location>
</feature>
<dbReference type="Pfam" id="PF08447">
    <property type="entry name" value="PAS_3"/>
    <property type="match status" value="1"/>
</dbReference>
<accession>A0A6H5GHU5</accession>
<organism evidence="7 8">
    <name type="scientific">Nesidiocoris tenuis</name>
    <dbReference type="NCBI Taxonomy" id="355587"/>
    <lineage>
        <taxon>Eukaryota</taxon>
        <taxon>Metazoa</taxon>
        <taxon>Ecdysozoa</taxon>
        <taxon>Arthropoda</taxon>
        <taxon>Hexapoda</taxon>
        <taxon>Insecta</taxon>
        <taxon>Pterygota</taxon>
        <taxon>Neoptera</taxon>
        <taxon>Paraneoptera</taxon>
        <taxon>Hemiptera</taxon>
        <taxon>Heteroptera</taxon>
        <taxon>Panheteroptera</taxon>
        <taxon>Cimicomorpha</taxon>
        <taxon>Miridae</taxon>
        <taxon>Dicyphina</taxon>
        <taxon>Nesidiocoris</taxon>
    </lineage>
</organism>
<dbReference type="OrthoDB" id="6021714at2759"/>
<gene>
    <name evidence="7" type="ORF">NTEN_LOCUS7398</name>
</gene>
<dbReference type="Gene3D" id="3.30.450.20">
    <property type="entry name" value="PAS domain"/>
    <property type="match status" value="1"/>
</dbReference>
<dbReference type="InterPro" id="IPR035965">
    <property type="entry name" value="PAS-like_dom_sf"/>
</dbReference>
<protein>
    <recommendedName>
        <fullName evidence="6">PAS domain-containing protein</fullName>
    </recommendedName>
</protein>
<dbReference type="SMART" id="SM00091">
    <property type="entry name" value="PAS"/>
    <property type="match status" value="1"/>
</dbReference>
<proteinExistence type="predicted"/>
<dbReference type="PROSITE" id="PS50112">
    <property type="entry name" value="PAS"/>
    <property type="match status" value="1"/>
</dbReference>
<keyword evidence="8" id="KW-1185">Reference proteome</keyword>
<keyword evidence="4" id="KW-0804">Transcription</keyword>
<keyword evidence="5" id="KW-0539">Nucleus</keyword>
<dbReference type="GO" id="GO:0010557">
    <property type="term" value="P:positive regulation of macromolecule biosynthetic process"/>
    <property type="evidence" value="ECO:0007669"/>
    <property type="project" value="UniProtKB-ARBA"/>
</dbReference>
<dbReference type="GO" id="GO:0000977">
    <property type="term" value="F:RNA polymerase II transcription regulatory region sequence-specific DNA binding"/>
    <property type="evidence" value="ECO:0007669"/>
    <property type="project" value="TreeGrafter"/>
</dbReference>
<evidence type="ECO:0000259" key="6">
    <source>
        <dbReference type="PROSITE" id="PS50112"/>
    </source>
</evidence>
<reference evidence="7 8" key="1">
    <citation type="submission" date="2020-02" db="EMBL/GenBank/DDBJ databases">
        <authorList>
            <person name="Ferguson B K."/>
        </authorList>
    </citation>
    <scope>NUCLEOTIDE SEQUENCE [LARGE SCALE GENOMIC DNA]</scope>
</reference>
<dbReference type="Proteomes" id="UP000479000">
    <property type="component" value="Unassembled WGS sequence"/>
</dbReference>
<dbReference type="EMBL" id="CADCXU010011192">
    <property type="protein sequence ID" value="CAB0001611.1"/>
    <property type="molecule type" value="Genomic_DNA"/>
</dbReference>
<dbReference type="InterPro" id="IPR000014">
    <property type="entry name" value="PAS"/>
</dbReference>